<dbReference type="InterPro" id="IPR041442">
    <property type="entry name" value="PIH1D1/2/3_CS-like"/>
</dbReference>
<dbReference type="Proteomes" id="UP001152799">
    <property type="component" value="Chromosome 2"/>
</dbReference>
<reference evidence="7" key="1">
    <citation type="submission" date="2022-01" db="EMBL/GenBank/DDBJ databases">
        <authorList>
            <person name="King R."/>
        </authorList>
    </citation>
    <scope>NUCLEOTIDE SEQUENCE</scope>
</reference>
<sequence>MANNSSFDRLKELNLSRDEVNRLGEALKKEEFRKLLLDYVEEIQDPANRKKYEDEVKQIERERGQEVTFLHPTPGYVVKTSINGNQKGFINICSNDHINKPSSSANIKDGARGLQWSLPHSLSPPHEDMDNKGNRCQVFDVLFHPETLHLASKNQEFCSMVNNIALTAIEKNFNVILDKKNLKFPKISFKGMKRASLLRKPSKDKPQEHTAEQQEFYDKIYAEIDSKRNLKSPTKKNPTTSNDDNNSVYTKPKYLIKHRSSIDMANFTEHKNAKINAAIPEELVVEINLPLLKCSADIDLDVTEKTVQLVTEKPAKYKLDLTLPYKVNEISGSAKFDKDSKKLIISLPVKRQCFYEAYSEIESCVEENDLTAPESADDENDLLESSDPNSSSFLHSDDMYHVPEFTCNVFNDVVAFTFHIKNVDESSVSKVTSSTFVNVKFTSVSSTYYTTCYSFYVKFPQHEIIEEDVNIETWDKNVVLQIPLKASEKKFVSYLYGGSEYDLSEKFIEEPAVICKVAGKNGNLQETITCHESSGDEPSTSSFSLNKKMSSGSLSESSFNDDLCFSHENYGIGNIYCVPEEDEELACSLKKTVRFPH</sequence>
<evidence type="ECO:0000256" key="4">
    <source>
        <dbReference type="SAM" id="MobiDB-lite"/>
    </source>
</evidence>
<dbReference type="EMBL" id="OU892278">
    <property type="protein sequence ID" value="CAG9765004.1"/>
    <property type="molecule type" value="Genomic_DNA"/>
</dbReference>
<proteinExistence type="inferred from homology"/>
<dbReference type="GO" id="GO:0120293">
    <property type="term" value="C:dynein axonemal particle"/>
    <property type="evidence" value="ECO:0007669"/>
    <property type="project" value="UniProtKB-SubCell"/>
</dbReference>
<feature type="domain" description="PIH1D1/2/3 CS-like" evidence="6">
    <location>
        <begin position="249"/>
        <end position="350"/>
    </location>
</feature>
<feature type="compositionally biased region" description="Polar residues" evidence="4">
    <location>
        <begin position="235"/>
        <end position="248"/>
    </location>
</feature>
<evidence type="ECO:0000256" key="2">
    <source>
        <dbReference type="ARBA" id="ARBA00024190"/>
    </source>
</evidence>
<comment type="subcellular location">
    <subcellularLocation>
        <location evidence="3">Cytoplasm</location>
    </subcellularLocation>
    <subcellularLocation>
        <location evidence="2">Dynein axonemal particle</location>
    </subcellularLocation>
</comment>
<evidence type="ECO:0000259" key="5">
    <source>
        <dbReference type="Pfam" id="PF08190"/>
    </source>
</evidence>
<dbReference type="OrthoDB" id="546764at2759"/>
<feature type="domain" description="PIH1 N-terminal" evidence="5">
    <location>
        <begin position="43"/>
        <end position="204"/>
    </location>
</feature>
<dbReference type="Pfam" id="PF18201">
    <property type="entry name" value="PIH1_CS"/>
    <property type="match status" value="1"/>
</dbReference>
<dbReference type="InterPro" id="IPR050734">
    <property type="entry name" value="PIH1/Kintoun_subfamily"/>
</dbReference>
<evidence type="ECO:0000256" key="3">
    <source>
        <dbReference type="HAMAP-Rule" id="MF_03069"/>
    </source>
</evidence>
<keyword evidence="8" id="KW-1185">Reference proteome</keyword>
<dbReference type="AlphaFoldDB" id="A0A9N9MQF6"/>
<dbReference type="PANTHER" id="PTHR22997:SF3">
    <property type="entry name" value="PROTEIN KINTOUN"/>
    <property type="match status" value="1"/>
</dbReference>
<dbReference type="PANTHER" id="PTHR22997">
    <property type="entry name" value="PIH1 DOMAIN-CONTAINING PROTEIN 1"/>
    <property type="match status" value="1"/>
</dbReference>
<organism evidence="7 8">
    <name type="scientific">Ceutorhynchus assimilis</name>
    <name type="common">cabbage seed weevil</name>
    <dbReference type="NCBI Taxonomy" id="467358"/>
    <lineage>
        <taxon>Eukaryota</taxon>
        <taxon>Metazoa</taxon>
        <taxon>Ecdysozoa</taxon>
        <taxon>Arthropoda</taxon>
        <taxon>Hexapoda</taxon>
        <taxon>Insecta</taxon>
        <taxon>Pterygota</taxon>
        <taxon>Neoptera</taxon>
        <taxon>Endopterygota</taxon>
        <taxon>Coleoptera</taxon>
        <taxon>Polyphaga</taxon>
        <taxon>Cucujiformia</taxon>
        <taxon>Curculionidae</taxon>
        <taxon>Ceutorhynchinae</taxon>
        <taxon>Ceutorhynchus</taxon>
    </lineage>
</organism>
<comment type="similarity">
    <text evidence="3">Belongs to the PIH1 family. Kintoun subfamily.</text>
</comment>
<dbReference type="InterPro" id="IPR034727">
    <property type="entry name" value="Kintoun"/>
</dbReference>
<evidence type="ECO:0000313" key="7">
    <source>
        <dbReference type="EMBL" id="CAG9765004.1"/>
    </source>
</evidence>
<protein>
    <recommendedName>
        <fullName evidence="3">Protein kintoun</fullName>
    </recommendedName>
    <alternativeName>
        <fullName evidence="3">Dynein assembly factor 2, axonemal homolog</fullName>
    </alternativeName>
</protein>
<dbReference type="HAMAP" id="MF_03069">
    <property type="entry name" value="Kintoun"/>
    <property type="match status" value="1"/>
</dbReference>
<feature type="region of interest" description="Disordered" evidence="4">
    <location>
        <begin position="228"/>
        <end position="248"/>
    </location>
</feature>
<dbReference type="GO" id="GO:0070286">
    <property type="term" value="P:axonemal dynein complex assembly"/>
    <property type="evidence" value="ECO:0007669"/>
    <property type="project" value="UniProtKB-UniRule"/>
</dbReference>
<keyword evidence="1 3" id="KW-0963">Cytoplasm</keyword>
<evidence type="ECO:0000313" key="8">
    <source>
        <dbReference type="Proteomes" id="UP001152799"/>
    </source>
</evidence>
<comment type="function">
    <text evidence="3">Required for cytoplasmic pre-assembly of axonemal dyneins, thereby playing a central role in motility in cilia and flagella. Involved in pre-assembly of dynein arm complexes in the cytoplasm before intraflagellar transport loads them for the ciliary compartment.</text>
</comment>
<dbReference type="GO" id="GO:0060285">
    <property type="term" value="P:cilium-dependent cell motility"/>
    <property type="evidence" value="ECO:0007669"/>
    <property type="project" value="UniProtKB-UniRule"/>
</dbReference>
<evidence type="ECO:0000256" key="1">
    <source>
        <dbReference type="ARBA" id="ARBA00022490"/>
    </source>
</evidence>
<gene>
    <name evidence="7" type="ORF">CEUTPL_LOCUS5624</name>
</gene>
<dbReference type="InterPro" id="IPR012981">
    <property type="entry name" value="PIH1_N"/>
</dbReference>
<accession>A0A9N9MQF6</accession>
<evidence type="ECO:0000259" key="6">
    <source>
        <dbReference type="Pfam" id="PF18201"/>
    </source>
</evidence>
<name>A0A9N9MQF6_9CUCU</name>
<dbReference type="Pfam" id="PF08190">
    <property type="entry name" value="PIH1"/>
    <property type="match status" value="1"/>
</dbReference>